<evidence type="ECO:0000313" key="2">
    <source>
        <dbReference type="EMBL" id="CAI82371.1"/>
    </source>
</evidence>
<reference evidence="2 3" key="1">
    <citation type="journal article" date="2005" name="Nat. Biotechnol.">
        <title>Genome sequence of the chlorinated compound-respiring bacterium Dehalococcoides species strain CBDB1.</title>
        <authorList>
            <person name="Kube M."/>
            <person name="Beck A."/>
            <person name="Zinder S.H."/>
            <person name="Kuhl H."/>
            <person name="Reinhardt R."/>
            <person name="Adrian L."/>
        </authorList>
    </citation>
    <scope>NUCLEOTIDE SEQUENCE [LARGE SCALE GENOMIC DNA]</scope>
    <source>
        <strain evidence="2 3">CBDB1</strain>
    </source>
</reference>
<dbReference type="EMBL" id="AJ965256">
    <property type="protein sequence ID" value="CAI82371.1"/>
    <property type="molecule type" value="Genomic_DNA"/>
</dbReference>
<dbReference type="PANTHER" id="PTHR30399">
    <property type="entry name" value="UNCHARACTERIZED PROTEIN YGJP"/>
    <property type="match status" value="1"/>
</dbReference>
<proteinExistence type="predicted"/>
<accession>A0A916KLH5</accession>
<dbReference type="RefSeq" id="WP_011308729.1">
    <property type="nucleotide sequence ID" value="NC_007356.1"/>
</dbReference>
<dbReference type="GO" id="GO:0008233">
    <property type="term" value="F:peptidase activity"/>
    <property type="evidence" value="ECO:0007669"/>
    <property type="project" value="UniProtKB-KW"/>
</dbReference>
<dbReference type="CDD" id="cd07344">
    <property type="entry name" value="M48_yhfN_like"/>
    <property type="match status" value="1"/>
</dbReference>
<dbReference type="Pfam" id="PF01863">
    <property type="entry name" value="YgjP-like"/>
    <property type="match status" value="1"/>
</dbReference>
<keyword evidence="2" id="KW-0378">Hydrolase</keyword>
<dbReference type="AlphaFoldDB" id="A0A916KLH5"/>
<keyword evidence="2" id="KW-0645">Protease</keyword>
<dbReference type="PANTHER" id="PTHR30399:SF1">
    <property type="entry name" value="UTP PYROPHOSPHATASE"/>
    <property type="match status" value="1"/>
</dbReference>
<dbReference type="InterPro" id="IPR002725">
    <property type="entry name" value="YgjP-like_metallopeptidase"/>
</dbReference>
<gene>
    <name evidence="2" type="ordered locus">cbdbA107</name>
</gene>
<organism evidence="2 3">
    <name type="scientific">Dehalococcoides mccartyi (strain CBDB1)</name>
    <dbReference type="NCBI Taxonomy" id="255470"/>
    <lineage>
        <taxon>Bacteria</taxon>
        <taxon>Bacillati</taxon>
        <taxon>Chloroflexota</taxon>
        <taxon>Dehalococcoidia</taxon>
        <taxon>Dehalococcoidales</taxon>
        <taxon>Dehalococcoidaceae</taxon>
        <taxon>Dehalococcoides</taxon>
    </lineage>
</organism>
<feature type="domain" description="YgjP-like metallopeptidase" evidence="1">
    <location>
        <begin position="18"/>
        <end position="229"/>
    </location>
</feature>
<dbReference type="Proteomes" id="UP000000433">
    <property type="component" value="Chromosome"/>
</dbReference>
<name>A0A916KLH5_DEHMC</name>
<protein>
    <submittedName>
        <fullName evidence="2">Zinc protease</fullName>
    </submittedName>
</protein>
<dbReference type="InterPro" id="IPR053136">
    <property type="entry name" value="UTP_pyrophosphatase-like"/>
</dbReference>
<evidence type="ECO:0000259" key="1">
    <source>
        <dbReference type="Pfam" id="PF01863"/>
    </source>
</evidence>
<sequence>MTTSVKHNYTVKESSRVKNVRLKLSLREGLTVVIPTGFDRDRIPGLLEKKKRWLEKATERIETQRKFFEPEPPGLLPERLSLRSIGEEWSVDYRPTQQECVSAVERPGRRLLVFGDTDNIDACKNALRRWLNRKTHEHLEPWLVRLASENSFALRRVLVKSQRTRWASCSRNGAISLNLKLLFAPEELVRYILIHELCHTVHLNHSPRFWACLRRHDPDYANKDDRLRTAWRNIPAWLDVDKMCEKV</sequence>
<keyword evidence="3" id="KW-1185">Reference proteome</keyword>
<dbReference type="KEGG" id="deh:cbdbA107"/>
<evidence type="ECO:0000313" key="3">
    <source>
        <dbReference type="Proteomes" id="UP000000433"/>
    </source>
</evidence>
<dbReference type="GO" id="GO:0006508">
    <property type="term" value="P:proteolysis"/>
    <property type="evidence" value="ECO:0007669"/>
    <property type="project" value="UniProtKB-KW"/>
</dbReference>
<dbReference type="Gene3D" id="3.30.2010.10">
    <property type="entry name" value="Metalloproteases ('zincins'), catalytic domain"/>
    <property type="match status" value="1"/>
</dbReference>